<protein>
    <submittedName>
        <fullName evidence="1">Uncharacterized protein</fullName>
    </submittedName>
</protein>
<comment type="caution">
    <text evidence="1">The sequence shown here is derived from an EMBL/GenBank/DDBJ whole genome shotgun (WGS) entry which is preliminary data.</text>
</comment>
<evidence type="ECO:0000313" key="1">
    <source>
        <dbReference type="EMBL" id="OLQ95680.1"/>
    </source>
</evidence>
<keyword evidence="2" id="KW-1185">Reference proteome</keyword>
<proteinExistence type="predicted"/>
<dbReference type="RefSeq" id="WP_075647783.1">
    <property type="nucleotide sequence ID" value="NZ_AP019658.1"/>
</dbReference>
<organism evidence="1 2">
    <name type="scientific">Vibrio ponticus</name>
    <dbReference type="NCBI Taxonomy" id="265668"/>
    <lineage>
        <taxon>Bacteria</taxon>
        <taxon>Pseudomonadati</taxon>
        <taxon>Pseudomonadota</taxon>
        <taxon>Gammaproteobacteria</taxon>
        <taxon>Vibrionales</taxon>
        <taxon>Vibrionaceae</taxon>
        <taxon>Vibrio</taxon>
    </lineage>
</organism>
<gene>
    <name evidence="1" type="ORF">BIY21_20635</name>
</gene>
<accession>A0ABX3FNZ9</accession>
<evidence type="ECO:0000313" key="2">
    <source>
        <dbReference type="Proteomes" id="UP000186206"/>
    </source>
</evidence>
<dbReference type="EMBL" id="MJMI01000016">
    <property type="protein sequence ID" value="OLQ95680.1"/>
    <property type="molecule type" value="Genomic_DNA"/>
</dbReference>
<dbReference type="Proteomes" id="UP000186206">
    <property type="component" value="Unassembled WGS sequence"/>
</dbReference>
<reference evidence="1 2" key="1">
    <citation type="submission" date="2016-09" db="EMBL/GenBank/DDBJ databases">
        <title>Genomic Taxonomy of the Vibrionaceae.</title>
        <authorList>
            <person name="Gonzalez-Castillo A."/>
            <person name="Gomez-Gil B."/>
            <person name="Enciso-Ibarra K."/>
        </authorList>
    </citation>
    <scope>NUCLEOTIDE SEQUENCE [LARGE SCALE GENOMIC DNA]</scope>
    <source>
        <strain evidence="1 2">CAIM 1731</strain>
    </source>
</reference>
<name>A0ABX3FNZ9_9VIBR</name>
<sequence>MSSNEDEMQRRLSILQENFKAGKVRVSPEVYEKVGKSLELVRMDSNGKVDLNTVDASVRAMANAITTFHDREENKKLLPLSEIQKAYFGFIETNFSFFYEMMIKANKDPDLTARFFSQDHEKRAGLLKSIPEFLNHIRELWLSCGDVAWDHLEDMNTLKLSHAGDLFPSYSHNIASKCGIYSDTIVLPCPFVRTLELYPMWDDQQKVYYLLKHALGVLAYKDLALAEFTAPIVAILPEPKFFEENEAEFVQSLAEADSLKLAEQAFERKFESIEEAYEYFSSLDSASKVLKEVKDDTKLLADIELGNDPEKQLKQLCDVPFGAMAQFNVGQKVFTNFLGRMGQANDALLKSRRLRGVPVIDAPTSWRYFNWKLQLDSSQLDYANKELLHCSHALTSLDGTELSWLGSIPPQSLIEIREQGALEELREMVGSNLESLIKASPDNFGQTTYQVYKNFQNAFDEHNKKLAELRSKKWRFGGIEIGSMLCTGAIELTAVATGTPLYGFLNWGVGQLVDAPKIKDIPAKYKELAEADKKLSNSPVGLLVQCKK</sequence>